<evidence type="ECO:0000313" key="2">
    <source>
        <dbReference type="Proteomes" id="UP001341840"/>
    </source>
</evidence>
<organism evidence="1 2">
    <name type="scientific">Stylosanthes scabra</name>
    <dbReference type="NCBI Taxonomy" id="79078"/>
    <lineage>
        <taxon>Eukaryota</taxon>
        <taxon>Viridiplantae</taxon>
        <taxon>Streptophyta</taxon>
        <taxon>Embryophyta</taxon>
        <taxon>Tracheophyta</taxon>
        <taxon>Spermatophyta</taxon>
        <taxon>Magnoliopsida</taxon>
        <taxon>eudicotyledons</taxon>
        <taxon>Gunneridae</taxon>
        <taxon>Pentapetalae</taxon>
        <taxon>rosids</taxon>
        <taxon>fabids</taxon>
        <taxon>Fabales</taxon>
        <taxon>Fabaceae</taxon>
        <taxon>Papilionoideae</taxon>
        <taxon>50 kb inversion clade</taxon>
        <taxon>dalbergioids sensu lato</taxon>
        <taxon>Dalbergieae</taxon>
        <taxon>Pterocarpus clade</taxon>
        <taxon>Stylosanthes</taxon>
    </lineage>
</organism>
<proteinExistence type="predicted"/>
<comment type="caution">
    <text evidence="1">The sequence shown here is derived from an EMBL/GenBank/DDBJ whole genome shotgun (WGS) entry which is preliminary data.</text>
</comment>
<name>A0ABU6S6M3_9FABA</name>
<evidence type="ECO:0000313" key="1">
    <source>
        <dbReference type="EMBL" id="MED6131779.1"/>
    </source>
</evidence>
<dbReference type="Proteomes" id="UP001341840">
    <property type="component" value="Unassembled WGS sequence"/>
</dbReference>
<accession>A0ABU6S6M3</accession>
<gene>
    <name evidence="1" type="ORF">PIB30_013030</name>
</gene>
<dbReference type="EMBL" id="JASCZI010060448">
    <property type="protein sequence ID" value="MED6131779.1"/>
    <property type="molecule type" value="Genomic_DNA"/>
</dbReference>
<sequence length="72" mass="8319">MEHQDETQIQIEFLKAHQESDDDVSLVAFEQASFLLRFTNKSGWLTAAVWINRELQALQSLVRIQSEQDALT</sequence>
<protein>
    <submittedName>
        <fullName evidence="1">Uncharacterized protein</fullName>
    </submittedName>
</protein>
<reference evidence="1 2" key="1">
    <citation type="journal article" date="2023" name="Plants (Basel)">
        <title>Bridging the Gap: Combining Genomics and Transcriptomics Approaches to Understand Stylosanthes scabra, an Orphan Legume from the Brazilian Caatinga.</title>
        <authorList>
            <person name="Ferreira-Neto J.R.C."/>
            <person name="da Silva M.D."/>
            <person name="Binneck E."/>
            <person name="de Melo N.F."/>
            <person name="da Silva R.H."/>
            <person name="de Melo A.L.T.M."/>
            <person name="Pandolfi V."/>
            <person name="Bustamante F.O."/>
            <person name="Brasileiro-Vidal A.C."/>
            <person name="Benko-Iseppon A.M."/>
        </authorList>
    </citation>
    <scope>NUCLEOTIDE SEQUENCE [LARGE SCALE GENOMIC DNA]</scope>
    <source>
        <tissue evidence="1">Leaves</tissue>
    </source>
</reference>
<keyword evidence="2" id="KW-1185">Reference proteome</keyword>